<organism evidence="1 2">
    <name type="scientific">Ramazzottius varieornatus</name>
    <name type="common">Water bear</name>
    <name type="synonym">Tardigrade</name>
    <dbReference type="NCBI Taxonomy" id="947166"/>
    <lineage>
        <taxon>Eukaryota</taxon>
        <taxon>Metazoa</taxon>
        <taxon>Ecdysozoa</taxon>
        <taxon>Tardigrada</taxon>
        <taxon>Eutardigrada</taxon>
        <taxon>Parachela</taxon>
        <taxon>Hypsibioidea</taxon>
        <taxon>Ramazzottiidae</taxon>
        <taxon>Ramazzottius</taxon>
    </lineage>
</organism>
<protein>
    <submittedName>
        <fullName evidence="1">Uncharacterized protein</fullName>
    </submittedName>
</protein>
<proteinExistence type="predicted"/>
<name>A0A1D1VDZ1_RAMVA</name>
<comment type="caution">
    <text evidence="1">The sequence shown here is derived from an EMBL/GenBank/DDBJ whole genome shotgun (WGS) entry which is preliminary data.</text>
</comment>
<dbReference type="AlphaFoldDB" id="A0A1D1VDZ1"/>
<gene>
    <name evidence="1" type="primary">RvY_08456-1</name>
    <name evidence="1" type="synonym">RvY_08456.1</name>
    <name evidence="1" type="ORF">RvY_08456</name>
</gene>
<sequence>MDLFYHFSPTILSRSYGKRISDEVTKMSWWYLKILVSCVWLALLRVDRCFVNGRQLCYNCSVEVNLWKEEPFHGTFPTDDIDCISDNRAALDRIAKRPNGYVPCQGDRQFCGAVFTEYQNVPYFRITRGCLDLRDDAYYTTKWEFGRVNYWHEDVRQRCSVLKHEFDVSELGNVHEKYGKFIACVCTDGDYCNHFTYDSMFYRYFHTDEESLTKDSQVDLSGWWAEEASDLESPVKDLDETTAVGYTGTTIPEFHWTTRWTRHWTKPTDATGLDVRSGQDSTLSDTSCPLIISFPWLFYFAIWRNF</sequence>
<evidence type="ECO:0000313" key="1">
    <source>
        <dbReference type="EMBL" id="GAU97103.1"/>
    </source>
</evidence>
<evidence type="ECO:0000313" key="2">
    <source>
        <dbReference type="Proteomes" id="UP000186922"/>
    </source>
</evidence>
<dbReference type="Proteomes" id="UP000186922">
    <property type="component" value="Unassembled WGS sequence"/>
</dbReference>
<accession>A0A1D1VDZ1</accession>
<reference evidence="1 2" key="1">
    <citation type="journal article" date="2016" name="Nat. Commun.">
        <title>Extremotolerant tardigrade genome and improved radiotolerance of human cultured cells by tardigrade-unique protein.</title>
        <authorList>
            <person name="Hashimoto T."/>
            <person name="Horikawa D.D."/>
            <person name="Saito Y."/>
            <person name="Kuwahara H."/>
            <person name="Kozuka-Hata H."/>
            <person name="Shin-I T."/>
            <person name="Minakuchi Y."/>
            <person name="Ohishi K."/>
            <person name="Motoyama A."/>
            <person name="Aizu T."/>
            <person name="Enomoto A."/>
            <person name="Kondo K."/>
            <person name="Tanaka S."/>
            <person name="Hara Y."/>
            <person name="Koshikawa S."/>
            <person name="Sagara H."/>
            <person name="Miura T."/>
            <person name="Yokobori S."/>
            <person name="Miyagawa K."/>
            <person name="Suzuki Y."/>
            <person name="Kubo T."/>
            <person name="Oyama M."/>
            <person name="Kohara Y."/>
            <person name="Fujiyama A."/>
            <person name="Arakawa K."/>
            <person name="Katayama T."/>
            <person name="Toyoda A."/>
            <person name="Kunieda T."/>
        </authorList>
    </citation>
    <scope>NUCLEOTIDE SEQUENCE [LARGE SCALE GENOMIC DNA]</scope>
    <source>
        <strain evidence="1 2">YOKOZUNA-1</strain>
    </source>
</reference>
<dbReference type="EMBL" id="BDGG01000004">
    <property type="protein sequence ID" value="GAU97103.1"/>
    <property type="molecule type" value="Genomic_DNA"/>
</dbReference>
<keyword evidence="2" id="KW-1185">Reference proteome</keyword>